<organism evidence="9 10">
    <name type="scientific">Rhodococcus artemisiae</name>
    <dbReference type="NCBI Taxonomy" id="714159"/>
    <lineage>
        <taxon>Bacteria</taxon>
        <taxon>Bacillati</taxon>
        <taxon>Actinomycetota</taxon>
        <taxon>Actinomycetes</taxon>
        <taxon>Mycobacteriales</taxon>
        <taxon>Nocardiaceae</taxon>
        <taxon>Rhodococcus</taxon>
    </lineage>
</organism>
<dbReference type="Proteomes" id="UP001336020">
    <property type="component" value="Unassembled WGS sequence"/>
</dbReference>
<evidence type="ECO:0000256" key="4">
    <source>
        <dbReference type="ARBA" id="ARBA00022737"/>
    </source>
</evidence>
<keyword evidence="10" id="KW-1185">Reference proteome</keyword>
<keyword evidence="2" id="KW-0813">Transport</keyword>
<feature type="transmembrane region" description="Helical" evidence="7">
    <location>
        <begin position="334"/>
        <end position="352"/>
    </location>
</feature>
<evidence type="ECO:0000256" key="6">
    <source>
        <dbReference type="ARBA" id="ARBA00023136"/>
    </source>
</evidence>
<dbReference type="InterPro" id="IPR051679">
    <property type="entry name" value="DASS-Related_Transporters"/>
</dbReference>
<feature type="transmembrane region" description="Helical" evidence="7">
    <location>
        <begin position="372"/>
        <end position="398"/>
    </location>
</feature>
<evidence type="ECO:0000256" key="5">
    <source>
        <dbReference type="ARBA" id="ARBA00022989"/>
    </source>
</evidence>
<keyword evidence="3 7" id="KW-0812">Transmembrane</keyword>
<evidence type="ECO:0000313" key="9">
    <source>
        <dbReference type="EMBL" id="MEE2059017.1"/>
    </source>
</evidence>
<dbReference type="PANTHER" id="PTHR43652:SF2">
    <property type="entry name" value="BASIC AMINO ACID ANTIPORTER YFCC-RELATED"/>
    <property type="match status" value="1"/>
</dbReference>
<dbReference type="InterPro" id="IPR004680">
    <property type="entry name" value="Cit_transptr-like_dom"/>
</dbReference>
<dbReference type="EMBL" id="JAUTXY010000006">
    <property type="protein sequence ID" value="MEE2059017.1"/>
    <property type="molecule type" value="Genomic_DNA"/>
</dbReference>
<feature type="transmembrane region" description="Helical" evidence="7">
    <location>
        <begin position="304"/>
        <end position="322"/>
    </location>
</feature>
<keyword evidence="6 7" id="KW-0472">Membrane</keyword>
<evidence type="ECO:0000256" key="1">
    <source>
        <dbReference type="ARBA" id="ARBA00004141"/>
    </source>
</evidence>
<evidence type="ECO:0000256" key="7">
    <source>
        <dbReference type="SAM" id="Phobius"/>
    </source>
</evidence>
<evidence type="ECO:0000256" key="2">
    <source>
        <dbReference type="ARBA" id="ARBA00022448"/>
    </source>
</evidence>
<dbReference type="PANTHER" id="PTHR43652">
    <property type="entry name" value="BASIC AMINO ACID ANTIPORTER YFCC-RELATED"/>
    <property type="match status" value="1"/>
</dbReference>
<accession>A0ABU7LCM1</accession>
<feature type="transmembrane region" description="Helical" evidence="7">
    <location>
        <begin position="405"/>
        <end position="427"/>
    </location>
</feature>
<feature type="transmembrane region" description="Helical" evidence="7">
    <location>
        <begin position="56"/>
        <end position="75"/>
    </location>
</feature>
<dbReference type="Pfam" id="PF03600">
    <property type="entry name" value="CitMHS"/>
    <property type="match status" value="1"/>
</dbReference>
<feature type="transmembrane region" description="Helical" evidence="7">
    <location>
        <begin position="459"/>
        <end position="481"/>
    </location>
</feature>
<feature type="transmembrane region" description="Helical" evidence="7">
    <location>
        <begin position="30"/>
        <end position="50"/>
    </location>
</feature>
<comment type="subcellular location">
    <subcellularLocation>
        <location evidence="1">Membrane</location>
        <topology evidence="1">Multi-pass membrane protein</topology>
    </subcellularLocation>
</comment>
<sequence length="482" mass="49991">MQNLLRALPRVRARQSRYRLGQPSTAKGPVLTLQLGALLICVAVFAIGLYRGVNVGILLFAVAAAVGVGLADLPVKEVISGFPIDLMILLAGVTFFFGVAQVNGTVDRLIDAALRRIGHRPRLLPLAFFGLTGAVASMGNPGAALVVMPIGMNVARKKNINPTLMAIAMGTGMSAGGFAPTSTFGIIINGTAREANIDFSPVLLFAIALVVNLILLAVAHLIFGRSRYRRRTEATARASAHVSDRDFVTVGPNASAITPSADFTTDEDAIGLGTHGPFTFIQKSTVACIFALIAAVIGANALGMSPDIGVVTFSLGAILILLDPKSAKDGAAKIDWSTILLVGGIITYVGVLQEVGTIDMLADYAASMSVPLLAALLICVVAGLVSAFASTIGMLAVLVPLAIPLITYGGIPGWAMICAIGVCASIVDVSPFSSSGATMIATYPDADERPRMTKMLMRWGLSLVIIGPVAMIGAVIIPAMLL</sequence>
<keyword evidence="5 7" id="KW-1133">Transmembrane helix</keyword>
<feature type="transmembrane region" description="Helical" evidence="7">
    <location>
        <begin position="200"/>
        <end position="223"/>
    </location>
</feature>
<keyword evidence="4" id="KW-0677">Repeat</keyword>
<evidence type="ECO:0000259" key="8">
    <source>
        <dbReference type="Pfam" id="PF03600"/>
    </source>
</evidence>
<feature type="domain" description="Citrate transporter-like" evidence="8">
    <location>
        <begin position="58"/>
        <end position="377"/>
    </location>
</feature>
<protein>
    <submittedName>
        <fullName evidence="9">SLC13 family permease</fullName>
    </submittedName>
</protein>
<evidence type="ECO:0000256" key="3">
    <source>
        <dbReference type="ARBA" id="ARBA00022692"/>
    </source>
</evidence>
<proteinExistence type="predicted"/>
<dbReference type="RefSeq" id="WP_330134245.1">
    <property type="nucleotide sequence ID" value="NZ_JAUTXY010000006.1"/>
</dbReference>
<feature type="transmembrane region" description="Helical" evidence="7">
    <location>
        <begin position="164"/>
        <end position="188"/>
    </location>
</feature>
<comment type="caution">
    <text evidence="9">The sequence shown here is derived from an EMBL/GenBank/DDBJ whole genome shotgun (WGS) entry which is preliminary data.</text>
</comment>
<evidence type="ECO:0000313" key="10">
    <source>
        <dbReference type="Proteomes" id="UP001336020"/>
    </source>
</evidence>
<feature type="transmembrane region" description="Helical" evidence="7">
    <location>
        <begin position="126"/>
        <end position="152"/>
    </location>
</feature>
<reference evidence="9 10" key="1">
    <citation type="submission" date="2023-07" db="EMBL/GenBank/DDBJ databases">
        <authorList>
            <person name="Girao M."/>
            <person name="Carvalho M.F."/>
        </authorList>
    </citation>
    <scope>NUCLEOTIDE SEQUENCE [LARGE SCALE GENOMIC DNA]</scope>
    <source>
        <strain evidence="9 10">YIM65754</strain>
    </source>
</reference>
<name>A0ABU7LCM1_9NOCA</name>
<feature type="transmembrane region" description="Helical" evidence="7">
    <location>
        <begin position="87"/>
        <end position="106"/>
    </location>
</feature>
<gene>
    <name evidence="9" type="ORF">Q7514_15960</name>
</gene>